<dbReference type="AlphaFoldDB" id="A0A078ASF6"/>
<evidence type="ECO:0000313" key="4">
    <source>
        <dbReference type="Proteomes" id="UP000039865"/>
    </source>
</evidence>
<keyword evidence="4" id="KW-1185">Reference proteome</keyword>
<feature type="region of interest" description="Disordered" evidence="1">
    <location>
        <begin position="1214"/>
        <end position="1252"/>
    </location>
</feature>
<evidence type="ECO:0000313" key="3">
    <source>
        <dbReference type="EMBL" id="CDW84916.1"/>
    </source>
</evidence>
<evidence type="ECO:0000256" key="2">
    <source>
        <dbReference type="SAM" id="Phobius"/>
    </source>
</evidence>
<feature type="compositionally biased region" description="Basic and acidic residues" evidence="1">
    <location>
        <begin position="1214"/>
        <end position="1224"/>
    </location>
</feature>
<feature type="transmembrane region" description="Helical" evidence="2">
    <location>
        <begin position="1062"/>
        <end position="1086"/>
    </location>
</feature>
<dbReference type="EMBL" id="CCKQ01013278">
    <property type="protein sequence ID" value="CDW84916.1"/>
    <property type="molecule type" value="Genomic_DNA"/>
</dbReference>
<feature type="transmembrane region" description="Helical" evidence="2">
    <location>
        <begin position="994"/>
        <end position="1016"/>
    </location>
</feature>
<feature type="compositionally biased region" description="Basic and acidic residues" evidence="1">
    <location>
        <begin position="1232"/>
        <end position="1247"/>
    </location>
</feature>
<dbReference type="Proteomes" id="UP000039865">
    <property type="component" value="Unassembled WGS sequence"/>
</dbReference>
<proteinExistence type="predicted"/>
<organism evidence="3 4">
    <name type="scientific">Stylonychia lemnae</name>
    <name type="common">Ciliate</name>
    <dbReference type="NCBI Taxonomy" id="5949"/>
    <lineage>
        <taxon>Eukaryota</taxon>
        <taxon>Sar</taxon>
        <taxon>Alveolata</taxon>
        <taxon>Ciliophora</taxon>
        <taxon>Intramacronucleata</taxon>
        <taxon>Spirotrichea</taxon>
        <taxon>Stichotrichia</taxon>
        <taxon>Sporadotrichida</taxon>
        <taxon>Oxytrichidae</taxon>
        <taxon>Stylonychinae</taxon>
        <taxon>Stylonychia</taxon>
    </lineage>
</organism>
<dbReference type="InParanoid" id="A0A078ASF6"/>
<name>A0A078ASF6_STYLE</name>
<accession>A0A078ASF6</accession>
<protein>
    <submittedName>
        <fullName evidence="3">Uncharacterized protein</fullName>
    </submittedName>
</protein>
<keyword evidence="2" id="KW-0812">Transmembrane</keyword>
<reference evidence="3 4" key="1">
    <citation type="submission" date="2014-06" db="EMBL/GenBank/DDBJ databases">
        <authorList>
            <person name="Swart Estienne"/>
        </authorList>
    </citation>
    <scope>NUCLEOTIDE SEQUENCE [LARGE SCALE GENOMIC DNA]</scope>
    <source>
        <strain evidence="3 4">130c</strain>
    </source>
</reference>
<keyword evidence="2" id="KW-0472">Membrane</keyword>
<gene>
    <name evidence="3" type="primary">Contig2687.g2887</name>
    <name evidence="3" type="ORF">STYLEM_13985</name>
</gene>
<evidence type="ECO:0000256" key="1">
    <source>
        <dbReference type="SAM" id="MobiDB-lite"/>
    </source>
</evidence>
<sequence length="1265" mass="144752">MFIRFLVIIKHVGDQTYISIFYLFQVIHLTCEIFRFSASAGAGVTCFDDKQFPLKFGDGTTGDFSIEFIDLTLDQKIIVFAGYGYSNSTFTNIPIIGAYVKYDLIKKITWLKTLKSTQLVSRVSALALSHSQEYLLATVSNMFGLLILDAYNGQMIHSGISDTQTYDEIPNYGALMDKNNNIFVTYQTQTTQKVIIQKFSFDLKSTLWKQELLPSGKPSVIKYRESDEKIFALADYYYSSTSSFQRSFSLIKIDIVTAAANLWNIEFTLGDFTNAKTYDLRVEGNFAVGCYYSNQVAGYLAFNEQTSQYQMRHFSNGAGFLCLGVYLLPNSTFAFFYRLLNAGVQFRYWITYDPFNEPNDSFDLKTFDYSALYPSSYKFQYFKSVGWMNFYFIGNDGISRTKGFIESNFPEQTCRTPPVLSSLGPRNKLNSSPTMYTSSKAGVSNGFTNMVMLIYTVDTTKGVLTPNGYCSQPSTVTISNPTGYTTSINCLMNQPCNVIIGNYISPQGCTDAPQIVYTMVDTSNESFPIVYQQPMTADFVNITFNPGSQHIGNRQYKIIAQMLINGSMYTENSDVTFNITVQDICLTSFQFLNTPYVLKQLPGLQLLIYSSNVSYVGFYQISVTGTLQNQYQNQLYFDWRLYVQDPRFVITENTPPYFVSPLQKQVLTCNKKSQYTLPKTEDYEKDNILTFVDLGPASIFAVLEKSKFIFHPICTIGGSDTQIKITLQDDNKYSKSNIQFLQIQLKSEQEVNKCIHDKELTARISLVTNKGMVYVKFNKDIKNDTDTQFQIENNLKFRVIKAFGQGVQNIKSYKVASMTNRMIRLKVEYQNPQQISNLGDNSIIMTVIDQKCIKDGGVYLNKIPPQLLDSGILVQIFCYKKILGMLAILQVAGSVIITHLPLMAIQLPANAIFFYNLIYDISNFNLIPVDKMNELLFDDQDLPKDDPEDDSDDYYPINIYFFQMGRTFSFFDDNNPLNQFQQVKYNSKKKQYRLIVVQSFFAIMSSLLLMVFYLRVKPFENYSQSMIELFNEGCVLFQCYYMLLNTDNDLVSSTDNDLRLNLGWFTVGLTLLYLLVNTLIVLVQMFGQLSQTIKQKCKKPAKTQIYQLESSMNKTYAFEQSTYSFNTYNGFKSQQQSFVNNFDHSLDNSKEQTSNFNEISMDIFEQASSQRRGGQSGFEKIQLNPFNKKMSSYYNGEETIKKTKLFSQLNNNVNEDKESHKDSKGGISLSFKLDKANDKKQSNEEAKKKKKEQVAQLEYLPYNFD</sequence>
<keyword evidence="2" id="KW-1133">Transmembrane helix</keyword>